<dbReference type="GO" id="GO:0000036">
    <property type="term" value="F:acyl carrier activity"/>
    <property type="evidence" value="ECO:0007669"/>
    <property type="project" value="TreeGrafter"/>
</dbReference>
<proteinExistence type="inferred from homology"/>
<dbReference type="InterPro" id="IPR029069">
    <property type="entry name" value="HotDog_dom_sf"/>
</dbReference>
<dbReference type="PANTHER" id="PTHR31727">
    <property type="entry name" value="OLEOYL-ACYL CARRIER PROTEIN THIOESTERASE 1, CHLOROPLASTIC"/>
    <property type="match status" value="1"/>
</dbReference>
<comment type="similarity">
    <text evidence="1">Belongs to the acyl-ACP thioesterase family.</text>
</comment>
<evidence type="ECO:0000256" key="2">
    <source>
        <dbReference type="ARBA" id="ARBA00022946"/>
    </source>
</evidence>
<evidence type="ECO:0000259" key="3">
    <source>
        <dbReference type="Pfam" id="PF01643"/>
    </source>
</evidence>
<dbReference type="Pfam" id="PF01643">
    <property type="entry name" value="Acyl-ACP_TE"/>
    <property type="match status" value="1"/>
</dbReference>
<evidence type="ECO:0000256" key="1">
    <source>
        <dbReference type="ARBA" id="ARBA00006500"/>
    </source>
</evidence>
<dbReference type="AlphaFoldDB" id="A0A839JYL0"/>
<dbReference type="InterPro" id="IPR002864">
    <property type="entry name" value="Acyl-ACP_thioesterase_NHD"/>
</dbReference>
<dbReference type="EMBL" id="JACEGA010000001">
    <property type="protein sequence ID" value="MBB2181561.1"/>
    <property type="molecule type" value="Genomic_DNA"/>
</dbReference>
<dbReference type="InterPro" id="IPR045023">
    <property type="entry name" value="FATA/B"/>
</dbReference>
<evidence type="ECO:0000313" key="5">
    <source>
        <dbReference type="Proteomes" id="UP000574276"/>
    </source>
</evidence>
<protein>
    <submittedName>
        <fullName evidence="4">Acyl-[acyl-carrier-protein] thioesterase</fullName>
    </submittedName>
</protein>
<reference evidence="4 5" key="1">
    <citation type="submission" date="2020-07" db="EMBL/GenBank/DDBJ databases">
        <title>Characterization and genome sequencing of isolate MD1, a novel member within the family Lachnospiraceae.</title>
        <authorList>
            <person name="Rettenmaier R."/>
            <person name="Di Bello L."/>
            <person name="Zinser C."/>
            <person name="Scheitz K."/>
            <person name="Liebl W."/>
            <person name="Zverlov V."/>
        </authorList>
    </citation>
    <scope>NUCLEOTIDE SEQUENCE [LARGE SCALE GENOMIC DNA]</scope>
    <source>
        <strain evidence="4 5">MD1</strain>
    </source>
</reference>
<dbReference type="CDD" id="cd00586">
    <property type="entry name" value="4HBT"/>
    <property type="match status" value="1"/>
</dbReference>
<comment type="caution">
    <text evidence="4">The sequence shown here is derived from an EMBL/GenBank/DDBJ whole genome shotgun (WGS) entry which is preliminary data.</text>
</comment>
<dbReference type="SUPFAM" id="SSF54637">
    <property type="entry name" value="Thioesterase/thiol ester dehydrase-isomerase"/>
    <property type="match status" value="2"/>
</dbReference>
<evidence type="ECO:0000313" key="4">
    <source>
        <dbReference type="EMBL" id="MBB2181561.1"/>
    </source>
</evidence>
<accession>A0A839JYL0</accession>
<keyword evidence="2" id="KW-0809">Transit peptide</keyword>
<dbReference type="Gene3D" id="3.10.129.10">
    <property type="entry name" value="Hotdog Thioesterase"/>
    <property type="match status" value="1"/>
</dbReference>
<organism evidence="4 5">
    <name type="scientific">Variimorphobacter saccharofermentans</name>
    <dbReference type="NCBI Taxonomy" id="2755051"/>
    <lineage>
        <taxon>Bacteria</taxon>
        <taxon>Bacillati</taxon>
        <taxon>Bacillota</taxon>
        <taxon>Clostridia</taxon>
        <taxon>Lachnospirales</taxon>
        <taxon>Lachnospiraceae</taxon>
        <taxon>Variimorphobacter</taxon>
    </lineage>
</organism>
<feature type="domain" description="Acyl-ACP thioesterase N-terminal hotdog" evidence="3">
    <location>
        <begin position="8"/>
        <end position="125"/>
    </location>
</feature>
<name>A0A839JYL0_9FIRM</name>
<dbReference type="RefSeq" id="WP_228351335.1">
    <property type="nucleotide sequence ID" value="NZ_JACEGA010000001.1"/>
</dbReference>
<keyword evidence="5" id="KW-1185">Reference proteome</keyword>
<dbReference type="Proteomes" id="UP000574276">
    <property type="component" value="Unassembled WGS sequence"/>
</dbReference>
<gene>
    <name evidence="4" type="ORF">H0486_01455</name>
</gene>
<dbReference type="PANTHER" id="PTHR31727:SF6">
    <property type="entry name" value="OLEOYL-ACYL CARRIER PROTEIN THIOESTERASE 1, CHLOROPLASTIC"/>
    <property type="match status" value="1"/>
</dbReference>
<dbReference type="GO" id="GO:0016297">
    <property type="term" value="F:fatty acyl-[ACP] hydrolase activity"/>
    <property type="evidence" value="ECO:0007669"/>
    <property type="project" value="InterPro"/>
</dbReference>
<sequence>MYSFNSRIRYSELNHQKGELDAYAIINYFQDCSTFQSEDLNRGLSYLQEHNRVWLLNSWQLEIRKPAHLGENITIGTWAYDFKGFYGYRNFIMKDSQDNPLAVANSIWVYLDTVTGKPVKVPYDTSYPIEPAYPMEYANRKISIPDALVKNPQITIVNSNIDSYNHVNNGQYIKMAQEFIPDSFSVRSMRAEYRRQAVMGDAILPMTFTSDNCITVVLADADEKPYAIVEFQGESI</sequence>